<organism evidence="4">
    <name type="scientific">Enterobius vermicularis</name>
    <name type="common">Human pinworm</name>
    <dbReference type="NCBI Taxonomy" id="51028"/>
    <lineage>
        <taxon>Eukaryota</taxon>
        <taxon>Metazoa</taxon>
        <taxon>Ecdysozoa</taxon>
        <taxon>Nematoda</taxon>
        <taxon>Chromadorea</taxon>
        <taxon>Rhabditida</taxon>
        <taxon>Spirurina</taxon>
        <taxon>Oxyuridomorpha</taxon>
        <taxon>Oxyuroidea</taxon>
        <taxon>Oxyuridae</taxon>
        <taxon>Enterobius</taxon>
    </lineage>
</organism>
<keyword evidence="3" id="KW-1185">Reference proteome</keyword>
<feature type="compositionally biased region" description="Polar residues" evidence="1">
    <location>
        <begin position="871"/>
        <end position="902"/>
    </location>
</feature>
<feature type="region of interest" description="Disordered" evidence="1">
    <location>
        <begin position="870"/>
        <end position="908"/>
    </location>
</feature>
<evidence type="ECO:0000313" key="4">
    <source>
        <dbReference type="WBParaSite" id="EVEC_0000120501-mRNA-1"/>
    </source>
</evidence>
<dbReference type="Proteomes" id="UP000274131">
    <property type="component" value="Unassembled WGS sequence"/>
</dbReference>
<dbReference type="WBParaSite" id="EVEC_0000120501-mRNA-1">
    <property type="protein sequence ID" value="EVEC_0000120501-mRNA-1"/>
    <property type="gene ID" value="EVEC_0000120501"/>
</dbReference>
<protein>
    <submittedName>
        <fullName evidence="4">Cysteine rich repeat-containing domain protein</fullName>
    </submittedName>
</protein>
<reference evidence="2 3" key="2">
    <citation type="submission" date="2018-10" db="EMBL/GenBank/DDBJ databases">
        <authorList>
            <consortium name="Pathogen Informatics"/>
        </authorList>
    </citation>
    <scope>NUCLEOTIDE SEQUENCE [LARGE SCALE GENOMIC DNA]</scope>
</reference>
<dbReference type="PANTHER" id="PTHR31895">
    <property type="entry name" value="PROTEIN CBG03177-RELATED"/>
    <property type="match status" value="1"/>
</dbReference>
<evidence type="ECO:0000256" key="1">
    <source>
        <dbReference type="SAM" id="MobiDB-lite"/>
    </source>
</evidence>
<dbReference type="OrthoDB" id="5818023at2759"/>
<name>A0A0N4UUW7_ENTVE</name>
<reference evidence="4" key="1">
    <citation type="submission" date="2017-02" db="UniProtKB">
        <authorList>
            <consortium name="WormBaseParasite"/>
        </authorList>
    </citation>
    <scope>IDENTIFICATION</scope>
</reference>
<dbReference type="EMBL" id="UXUI01007149">
    <property type="protein sequence ID" value="VDD85770.1"/>
    <property type="molecule type" value="Genomic_DNA"/>
</dbReference>
<accession>A0A0N4UUW7</accession>
<gene>
    <name evidence="2" type="ORF">EVEC_LOCUS913</name>
</gene>
<proteinExistence type="predicted"/>
<dbReference type="PANTHER" id="PTHR31895:SF14">
    <property type="entry name" value="ACTIVATED IN BLOCKED UNFOLDED PROTEIN RESPONSE"/>
    <property type="match status" value="1"/>
</dbReference>
<sequence>MLCSYDPSSYQQNCEHETLQRACLAACQPSCENQCPISMKRNLCQRVCSSACISSCQNTQLVPKATTASLNCPFRCLPQCDLNCLQKSDGQAVPAAVGTKISCSPSCQPRCEPECTQCIPACQPFCTQECLNLHCMAECQPLCTPQCILAHCPQLCQPLCSSQCIAAQCVPECQPLCAPECIANYCPESCRPTCKADCIMQQYDAFGKKDKKLNNSSECFDSLKKEWDNNGLSKDFENCWEKCTTSNNSQVVSDDFGTCSEVCDHKYFKQMQAEKTYQISVPEELESINSSSNAASLGFEQEINEQGSYIYAPCFSKCKSDCEGYCLNSTAENIKNGNIFCTGICEDQCQFYCDGNPRYFSENLCIENCMPQCGPQCIFKMEPEIFQYQCIPSDFLHCTPNCNDSLNISLCDCSFRCMPDCRPECIYGSTDHQNSQEAPKSNKMATILLRYDQDSSYLSSNVSPAFELQEQGTGNCSGLLIPNCSNSCIDRFSDCFGPCLYECIGSETMNSQWNSCQRPCLVHCSSTCGDQIKNEQWNWNCLPFCAEQTADTPSVKICSLKLESPENANRNYYQSLLPPSRSSCVSPYLRSDVSCVTQRQFQNPINVGTDLNLVSRKSSTKEPHMLNPCGINADSAAWIPSNDRHSEQRKFKTFSSCNTTRVFPGQCCNCQTSSSVSSVTCGKSSGTCESEALPTPLFNDSCINLGPETLQQIGKAVLSECLPVCMPMCLQLCNQWFENNSKPPSTCNSNSDSFSYPSSSNSRASFTPFDCPYVNCLPKCTSQCVQRELQACPLPCRPNCYSKCIRRYILEELKKERQCAGAGKLEGENLSDYNAKDGLDHSRDYESVPYYDDYSLGDQEFDFENYGSAEAASTGNQEASESGTHLSESANTTQKSVPSQITEADPGVTITTPEMILVEISTAAGKIATSDSDSVRFIMSQKYGLN</sequence>
<evidence type="ECO:0000313" key="2">
    <source>
        <dbReference type="EMBL" id="VDD85770.1"/>
    </source>
</evidence>
<evidence type="ECO:0000313" key="3">
    <source>
        <dbReference type="Proteomes" id="UP000274131"/>
    </source>
</evidence>
<dbReference type="AlphaFoldDB" id="A0A0N4UUW7"/>